<feature type="signal peptide" evidence="1">
    <location>
        <begin position="1"/>
        <end position="17"/>
    </location>
</feature>
<feature type="chain" id="PRO_5004638856" description="Ig-like domain-containing protein" evidence="1">
    <location>
        <begin position="18"/>
        <end position="135"/>
    </location>
</feature>
<evidence type="ECO:0000256" key="1">
    <source>
        <dbReference type="SAM" id="SignalP"/>
    </source>
</evidence>
<reference evidence="2 3" key="1">
    <citation type="submission" date="2013-09" db="EMBL/GenBank/DDBJ databases">
        <title>Whole genome shotgun sequence of Vibrio proteolyticus NBRC 13287.</title>
        <authorList>
            <person name="Isaki S."/>
            <person name="Hosoyama A."/>
            <person name="Numata M."/>
            <person name="Hashimoto M."/>
            <person name="Hosoyama Y."/>
            <person name="Tsuchikane K."/>
            <person name="Noguchi M."/>
            <person name="Hirakata S."/>
            <person name="Ichikawa N."/>
            <person name="Ohji S."/>
            <person name="Yamazoe A."/>
            <person name="Fujita N."/>
        </authorList>
    </citation>
    <scope>NUCLEOTIDE SEQUENCE [LARGE SCALE GENOMIC DNA]</scope>
    <source>
        <strain evidence="2 3">NBRC 13287</strain>
    </source>
</reference>
<proteinExistence type="predicted"/>
<keyword evidence="3" id="KW-1185">Reference proteome</keyword>
<dbReference type="EMBL" id="BATJ01000001">
    <property type="protein sequence ID" value="GAD65577.1"/>
    <property type="molecule type" value="Genomic_DNA"/>
</dbReference>
<organism evidence="2 3">
    <name type="scientific">Vibrio proteolyticus NBRC 13287</name>
    <dbReference type="NCBI Taxonomy" id="1219065"/>
    <lineage>
        <taxon>Bacteria</taxon>
        <taxon>Pseudomonadati</taxon>
        <taxon>Pseudomonadota</taxon>
        <taxon>Gammaproteobacteria</taxon>
        <taxon>Vibrionales</taxon>
        <taxon>Vibrionaceae</taxon>
        <taxon>Vibrio</taxon>
    </lineage>
</organism>
<evidence type="ECO:0008006" key="4">
    <source>
        <dbReference type="Google" id="ProtNLM"/>
    </source>
</evidence>
<evidence type="ECO:0000313" key="2">
    <source>
        <dbReference type="EMBL" id="GAD65577.1"/>
    </source>
</evidence>
<dbReference type="AlphaFoldDB" id="U2ZWT9"/>
<dbReference type="Proteomes" id="UP000016570">
    <property type="component" value="Unassembled WGS sequence"/>
</dbReference>
<dbReference type="RefSeq" id="WP_021703569.1">
    <property type="nucleotide sequence ID" value="NZ_BATJ01000001.1"/>
</dbReference>
<accession>U2ZWT9</accession>
<gene>
    <name evidence="2" type="ORF">VPR01S_01_03500</name>
</gene>
<evidence type="ECO:0000313" key="3">
    <source>
        <dbReference type="Proteomes" id="UP000016570"/>
    </source>
</evidence>
<name>U2ZWT9_VIBPR</name>
<sequence length="135" mass="15063">MKWTGIVLLALSPIAQAASQCQVESFQPIDIEPTVKAVQFDRDSEQAMIVSKPPMRCANVTFTTAVTRGRQVDWLRERFEATYFDGSTRRSHEVNFKQDDLSVSKIRVGPNLPATAYVCFTTSETPISSISCDID</sequence>
<comment type="caution">
    <text evidence="2">The sequence shown here is derived from an EMBL/GenBank/DDBJ whole genome shotgun (WGS) entry which is preliminary data.</text>
</comment>
<keyword evidence="1" id="KW-0732">Signal</keyword>
<dbReference type="eggNOG" id="ENOG5031N0I">
    <property type="taxonomic scope" value="Bacteria"/>
</dbReference>
<protein>
    <recommendedName>
        <fullName evidence="4">Ig-like domain-containing protein</fullName>
    </recommendedName>
</protein>